<comment type="caution">
    <text evidence="1">The sequence shown here is derived from an EMBL/GenBank/DDBJ whole genome shotgun (WGS) entry which is preliminary data.</text>
</comment>
<dbReference type="Proteomes" id="UP001157502">
    <property type="component" value="Chromosome 5"/>
</dbReference>
<protein>
    <submittedName>
        <fullName evidence="1">Uncharacterized protein</fullName>
    </submittedName>
</protein>
<accession>A0ACC2H7B2</accession>
<gene>
    <name evidence="1" type="ORF">DPEC_G00060510</name>
</gene>
<evidence type="ECO:0000313" key="1">
    <source>
        <dbReference type="EMBL" id="KAJ8011655.1"/>
    </source>
</evidence>
<dbReference type="EMBL" id="CM055732">
    <property type="protein sequence ID" value="KAJ8011655.1"/>
    <property type="molecule type" value="Genomic_DNA"/>
</dbReference>
<evidence type="ECO:0000313" key="2">
    <source>
        <dbReference type="Proteomes" id="UP001157502"/>
    </source>
</evidence>
<reference evidence="1" key="1">
    <citation type="submission" date="2021-05" db="EMBL/GenBank/DDBJ databases">
        <authorList>
            <person name="Pan Q."/>
            <person name="Jouanno E."/>
            <person name="Zahm M."/>
            <person name="Klopp C."/>
            <person name="Cabau C."/>
            <person name="Louis A."/>
            <person name="Berthelot C."/>
            <person name="Parey E."/>
            <person name="Roest Crollius H."/>
            <person name="Montfort J."/>
            <person name="Robinson-Rechavi M."/>
            <person name="Bouchez O."/>
            <person name="Lampietro C."/>
            <person name="Lopez Roques C."/>
            <person name="Donnadieu C."/>
            <person name="Postlethwait J."/>
            <person name="Bobe J."/>
            <person name="Dillon D."/>
            <person name="Chandos A."/>
            <person name="von Hippel F."/>
            <person name="Guiguen Y."/>
        </authorList>
    </citation>
    <scope>NUCLEOTIDE SEQUENCE</scope>
    <source>
        <strain evidence="1">YG-Jan2019</strain>
    </source>
</reference>
<keyword evidence="2" id="KW-1185">Reference proteome</keyword>
<proteinExistence type="predicted"/>
<organism evidence="1 2">
    <name type="scientific">Dallia pectoralis</name>
    <name type="common">Alaska blackfish</name>
    <dbReference type="NCBI Taxonomy" id="75939"/>
    <lineage>
        <taxon>Eukaryota</taxon>
        <taxon>Metazoa</taxon>
        <taxon>Chordata</taxon>
        <taxon>Craniata</taxon>
        <taxon>Vertebrata</taxon>
        <taxon>Euteleostomi</taxon>
        <taxon>Actinopterygii</taxon>
        <taxon>Neopterygii</taxon>
        <taxon>Teleostei</taxon>
        <taxon>Protacanthopterygii</taxon>
        <taxon>Esociformes</taxon>
        <taxon>Umbridae</taxon>
        <taxon>Dallia</taxon>
    </lineage>
</organism>
<sequence length="368" mass="41364">MASRHVRRNQISNKGVMDLIDLLLNQTDRTLTCHGNQPWQITFPGYLSPVDDDDDFLETFLGGIESGPTSPLWPSSHSDSDISEDPTSGSDQLASPNPPVSFTIHAFYQPHRPNLHNHNTQSAPDFSIDWAGWESGPGLQSHGNNHNPLLSSGYPLTIIKDLLLSGRRETQGSQQSLQELVLNEDEKKLLAKEGVHLPSQMPLTKHEERVLKKIRRKIRNKQSAQESRRKKREYVDSLEGRMEACSTHNLELQRKVHILEETNTSLLEQLARLQTLLPNVSSKPAQKGTCILILLLTFSLILLPSLQPDPHSTVRQEGHFTVASGRSRSLLAVVDTEMQVSLMTGKWDALSTLKEKLRLRPEYMDSDS</sequence>
<name>A0ACC2H7B2_DALPE</name>